<dbReference type="EMBL" id="MRCA01000011">
    <property type="protein sequence ID" value="OKH12375.1"/>
    <property type="molecule type" value="Genomic_DNA"/>
</dbReference>
<dbReference type="InterPro" id="IPR029060">
    <property type="entry name" value="PIN-like_dom_sf"/>
</dbReference>
<protein>
    <submittedName>
        <fullName evidence="3">Twitching motility protein PilT</fullName>
    </submittedName>
</protein>
<evidence type="ECO:0000313" key="3">
    <source>
        <dbReference type="EMBL" id="OKH12375.1"/>
    </source>
</evidence>
<keyword evidence="4" id="KW-1185">Reference proteome</keyword>
<gene>
    <name evidence="3" type="ORF">NIES592_17840</name>
</gene>
<dbReference type="PANTHER" id="PTHR35901">
    <property type="entry name" value="RIBONUCLEASE VAPC3"/>
    <property type="match status" value="1"/>
</dbReference>
<dbReference type="Pfam" id="PF01850">
    <property type="entry name" value="PIN"/>
    <property type="match status" value="1"/>
</dbReference>
<dbReference type="PANTHER" id="PTHR35901:SF1">
    <property type="entry name" value="EXONUCLEASE VAPC9"/>
    <property type="match status" value="1"/>
</dbReference>
<dbReference type="OrthoDB" id="459975at2"/>
<dbReference type="GeneID" id="35800041"/>
<dbReference type="RefSeq" id="WP_009459368.1">
    <property type="nucleotide sequence ID" value="NZ_MRCA01000011.1"/>
</dbReference>
<keyword evidence="1" id="KW-0460">Magnesium</keyword>
<name>A0A1U7GW17_9CYAN</name>
<dbReference type="Proteomes" id="UP000186391">
    <property type="component" value="Unassembled WGS sequence"/>
</dbReference>
<proteinExistence type="predicted"/>
<organism evidence="3 4">
    <name type="scientific">Fischerella major NIES-592</name>
    <dbReference type="NCBI Taxonomy" id="210994"/>
    <lineage>
        <taxon>Bacteria</taxon>
        <taxon>Bacillati</taxon>
        <taxon>Cyanobacteriota</taxon>
        <taxon>Cyanophyceae</taxon>
        <taxon>Nostocales</taxon>
        <taxon>Hapalosiphonaceae</taxon>
        <taxon>Fischerella</taxon>
    </lineage>
</organism>
<dbReference type="SUPFAM" id="SSF88723">
    <property type="entry name" value="PIN domain-like"/>
    <property type="match status" value="1"/>
</dbReference>
<sequence length="142" mass="16335">MNRYVIDATVAVKWFIPEINSEKAARLLDGNYELIAPDLLLPEFGNILWQKVQLGEITPETSRRIIYNFKTVMLQTYPSTLLLETAVEMANTLAQTVDECFYLALAFMEECQLVTADRKFYNALKISFFADNLLWVEDIANL</sequence>
<dbReference type="InterPro" id="IPR002716">
    <property type="entry name" value="PIN_dom"/>
</dbReference>
<dbReference type="InterPro" id="IPR051619">
    <property type="entry name" value="TypeII_TA_RNase_PINc/VapC"/>
</dbReference>
<dbReference type="Gene3D" id="3.40.50.1010">
    <property type="entry name" value="5'-nuclease"/>
    <property type="match status" value="1"/>
</dbReference>
<evidence type="ECO:0000256" key="1">
    <source>
        <dbReference type="ARBA" id="ARBA00022842"/>
    </source>
</evidence>
<comment type="caution">
    <text evidence="3">The sequence shown here is derived from an EMBL/GenBank/DDBJ whole genome shotgun (WGS) entry which is preliminary data.</text>
</comment>
<evidence type="ECO:0000313" key="4">
    <source>
        <dbReference type="Proteomes" id="UP000186391"/>
    </source>
</evidence>
<feature type="domain" description="PIN" evidence="2">
    <location>
        <begin position="4"/>
        <end position="122"/>
    </location>
</feature>
<dbReference type="CDD" id="cd09873">
    <property type="entry name" value="PIN_Pae0151-like"/>
    <property type="match status" value="1"/>
</dbReference>
<reference evidence="3 4" key="1">
    <citation type="submission" date="2016-11" db="EMBL/GenBank/DDBJ databases">
        <title>Draft Genome Sequences of Nine Cyanobacterial Strains from Diverse Habitats.</title>
        <authorList>
            <person name="Zhu T."/>
            <person name="Hou S."/>
            <person name="Lu X."/>
            <person name="Hess W.R."/>
        </authorList>
    </citation>
    <scope>NUCLEOTIDE SEQUENCE [LARGE SCALE GENOMIC DNA]</scope>
    <source>
        <strain evidence="3 4">NIES-592</strain>
    </source>
</reference>
<accession>A0A1U7GW17</accession>
<evidence type="ECO:0000259" key="2">
    <source>
        <dbReference type="Pfam" id="PF01850"/>
    </source>
</evidence>
<dbReference type="InterPro" id="IPR044153">
    <property type="entry name" value="PIN_Pae0151-like"/>
</dbReference>
<dbReference type="AlphaFoldDB" id="A0A1U7GW17"/>